<reference evidence="10" key="2">
    <citation type="submission" date="2019-02" db="EMBL/GenBank/DDBJ databases">
        <title>Opniocepnalus argus Var Kimnra genome.</title>
        <authorList>
            <person name="Zhou C."/>
            <person name="Xiao S."/>
        </authorList>
    </citation>
    <scope>NUCLEOTIDE SEQUENCE [LARGE SCALE GENOMIC DNA]</scope>
</reference>
<dbReference type="GO" id="GO:0005737">
    <property type="term" value="C:cytoplasm"/>
    <property type="evidence" value="ECO:0007669"/>
    <property type="project" value="TreeGrafter"/>
</dbReference>
<protein>
    <recommendedName>
        <fullName evidence="8">Glycosyltransferase family 92 protein</fullName>
        <ecNumber evidence="8">2.4.1.-</ecNumber>
    </recommendedName>
</protein>
<evidence type="ECO:0000313" key="10">
    <source>
        <dbReference type="Proteomes" id="UP000503349"/>
    </source>
</evidence>
<evidence type="ECO:0000256" key="2">
    <source>
        <dbReference type="ARBA" id="ARBA00007647"/>
    </source>
</evidence>
<dbReference type="PANTHER" id="PTHR21461:SF52">
    <property type="entry name" value="GLYCOSYLTRANSFERASE FAMILY 92 PROTEIN"/>
    <property type="match status" value="1"/>
</dbReference>
<proteinExistence type="inferred from homology"/>
<comment type="similarity">
    <text evidence="2 8">Belongs to the glycosyltransferase 92 family.</text>
</comment>
<keyword evidence="4 8" id="KW-0808">Transferase</keyword>
<dbReference type="EC" id="2.4.1.-" evidence="8"/>
<dbReference type="GO" id="GO:0016020">
    <property type="term" value="C:membrane"/>
    <property type="evidence" value="ECO:0007669"/>
    <property type="project" value="UniProtKB-SubCell"/>
</dbReference>
<keyword evidence="6 8" id="KW-1133">Transmembrane helix</keyword>
<keyword evidence="3 8" id="KW-0328">Glycosyltransferase</keyword>
<gene>
    <name evidence="9" type="ORF">EXN66_Car003820</name>
</gene>
<name>A0A6G1PDQ6_CHAAH</name>
<evidence type="ECO:0000313" key="9">
    <source>
        <dbReference type="EMBL" id="KAF3688148.1"/>
    </source>
</evidence>
<keyword evidence="10" id="KW-1185">Reference proteome</keyword>
<dbReference type="EMBL" id="CM015714">
    <property type="protein sequence ID" value="KAF3688148.1"/>
    <property type="molecule type" value="Genomic_DNA"/>
</dbReference>
<evidence type="ECO:0000256" key="5">
    <source>
        <dbReference type="ARBA" id="ARBA00022692"/>
    </source>
</evidence>
<evidence type="ECO:0000256" key="3">
    <source>
        <dbReference type="ARBA" id="ARBA00022676"/>
    </source>
</evidence>
<comment type="subcellular location">
    <subcellularLocation>
        <location evidence="1">Membrane</location>
        <topology evidence="1">Single-pass membrane protein</topology>
    </subcellularLocation>
</comment>
<keyword evidence="5 8" id="KW-0812">Transmembrane</keyword>
<evidence type="ECO:0000256" key="1">
    <source>
        <dbReference type="ARBA" id="ARBA00004167"/>
    </source>
</evidence>
<dbReference type="InterPro" id="IPR008166">
    <property type="entry name" value="Glyco_transf_92"/>
</dbReference>
<evidence type="ECO:0000256" key="6">
    <source>
        <dbReference type="ARBA" id="ARBA00022989"/>
    </source>
</evidence>
<sequence>MEEKSLNYYLQPCQLKKFKLLRVIIIVITILLLIFRIWFYWPDSYSSTDEPPIREQSPPPQQCGPRTNGRQVSLVAVKETKTILASAYQEHRKGKKEVRVIAVVLRKENAAYRCLFCCLDKLLISESISHSNIHRDHFDFAYGTADIMCPLPSGCETTSHISLISSAAKAEEIRYDVSFLEVKNQEVKSDSLSYKFTVCISTMFDFTNVLQLVQTLEMLQLLGVDRVVIYKTNCSKETQRVLDYYTEKGLVEVIPWSWSRFLKVSRGFMPSLDPGDLHYYGQIPALNDCVYRYMYKSRYVALHDIDELILPQSVNSWSELLPRLEGKYGADKCYMFENNVFPTTVRKPPPASQTLPTQSPGWQNVPGVNILAHLYQEPIIKETDYMRFKIIVNPRAVFSTSVHGLLESQKGCSWVDRNIARMYHTRAPRQPNLKPEQLLYNDRLLSYTDRLIPAVNSVLRESGLLPEDKSH</sequence>
<feature type="transmembrane region" description="Helical" evidence="8">
    <location>
        <begin position="20"/>
        <end position="41"/>
    </location>
</feature>
<evidence type="ECO:0000256" key="4">
    <source>
        <dbReference type="ARBA" id="ARBA00022679"/>
    </source>
</evidence>
<organism evidence="9 10">
    <name type="scientific">Channa argus</name>
    <name type="common">Northern snakehead</name>
    <name type="synonym">Ophicephalus argus</name>
    <dbReference type="NCBI Taxonomy" id="215402"/>
    <lineage>
        <taxon>Eukaryota</taxon>
        <taxon>Metazoa</taxon>
        <taxon>Chordata</taxon>
        <taxon>Craniata</taxon>
        <taxon>Vertebrata</taxon>
        <taxon>Euteleostomi</taxon>
        <taxon>Actinopterygii</taxon>
        <taxon>Neopterygii</taxon>
        <taxon>Teleostei</taxon>
        <taxon>Neoteleostei</taxon>
        <taxon>Acanthomorphata</taxon>
        <taxon>Anabantaria</taxon>
        <taxon>Anabantiformes</taxon>
        <taxon>Channoidei</taxon>
        <taxon>Channidae</taxon>
        <taxon>Channa</taxon>
    </lineage>
</organism>
<dbReference type="GO" id="GO:0016757">
    <property type="term" value="F:glycosyltransferase activity"/>
    <property type="evidence" value="ECO:0007669"/>
    <property type="project" value="UniProtKB-UniRule"/>
</dbReference>
<accession>A0A6G1PDQ6</accession>
<reference evidence="9 10" key="1">
    <citation type="submission" date="2019-02" db="EMBL/GenBank/DDBJ databases">
        <title>Opniocepnalus argus genome.</title>
        <authorList>
            <person name="Zhou C."/>
            <person name="Xiao S."/>
        </authorList>
    </citation>
    <scope>NUCLEOTIDE SEQUENCE [LARGE SCALE GENOMIC DNA]</scope>
    <source>
        <strain evidence="9">OARG1902GOOAL</strain>
        <tissue evidence="9">Muscle</tissue>
    </source>
</reference>
<keyword evidence="7 8" id="KW-0472">Membrane</keyword>
<dbReference type="Proteomes" id="UP000503349">
    <property type="component" value="Chromosome 3"/>
</dbReference>
<evidence type="ECO:0000256" key="7">
    <source>
        <dbReference type="ARBA" id="ARBA00023136"/>
    </source>
</evidence>
<dbReference type="AlphaFoldDB" id="A0A6G1PDQ6"/>
<dbReference type="Pfam" id="PF01697">
    <property type="entry name" value="Glyco_transf_92"/>
    <property type="match status" value="1"/>
</dbReference>
<dbReference type="PANTHER" id="PTHR21461">
    <property type="entry name" value="GLYCOSYLTRANSFERASE FAMILY 92 PROTEIN"/>
    <property type="match status" value="1"/>
</dbReference>
<evidence type="ECO:0000256" key="8">
    <source>
        <dbReference type="RuleBase" id="RU366017"/>
    </source>
</evidence>